<evidence type="ECO:0000313" key="3">
    <source>
        <dbReference type="Proteomes" id="UP000269154"/>
    </source>
</evidence>
<keyword evidence="3" id="KW-1185">Reference proteome</keyword>
<feature type="transmembrane region" description="Helical" evidence="1">
    <location>
        <begin position="12"/>
        <end position="33"/>
    </location>
</feature>
<name>A0A3N6P3Y3_9CYAN</name>
<feature type="transmembrane region" description="Helical" evidence="1">
    <location>
        <begin position="88"/>
        <end position="107"/>
    </location>
</feature>
<dbReference type="AlphaFoldDB" id="A0A3N6P3Y3"/>
<organism evidence="2 3">
    <name type="scientific">Okeania hirsuta</name>
    <dbReference type="NCBI Taxonomy" id="1458930"/>
    <lineage>
        <taxon>Bacteria</taxon>
        <taxon>Bacillati</taxon>
        <taxon>Cyanobacteriota</taxon>
        <taxon>Cyanophyceae</taxon>
        <taxon>Oscillatoriophycideae</taxon>
        <taxon>Oscillatoriales</taxon>
        <taxon>Microcoleaceae</taxon>
        <taxon>Okeania</taxon>
    </lineage>
</organism>
<dbReference type="Proteomes" id="UP000269154">
    <property type="component" value="Unassembled WGS sequence"/>
</dbReference>
<dbReference type="EMBL" id="RCBY01000063">
    <property type="protein sequence ID" value="RQH43297.1"/>
    <property type="molecule type" value="Genomic_DNA"/>
</dbReference>
<proteinExistence type="predicted"/>
<feature type="transmembrane region" description="Helical" evidence="1">
    <location>
        <begin position="366"/>
        <end position="388"/>
    </location>
</feature>
<dbReference type="InterPro" id="IPR018650">
    <property type="entry name" value="STSV1_Orf64"/>
</dbReference>
<dbReference type="OrthoDB" id="2079361at2"/>
<feature type="transmembrane region" description="Helical" evidence="1">
    <location>
        <begin position="317"/>
        <end position="340"/>
    </location>
</feature>
<keyword evidence="1" id="KW-0472">Membrane</keyword>
<keyword evidence="1" id="KW-1133">Transmembrane helix</keyword>
<gene>
    <name evidence="2" type="ORF">D5R40_13100</name>
</gene>
<feature type="transmembrane region" description="Helical" evidence="1">
    <location>
        <begin position="199"/>
        <end position="223"/>
    </location>
</feature>
<accession>A0A3N6P3Y3</accession>
<keyword evidence="1" id="KW-0812">Transmembrane</keyword>
<sequence length="490" mass="55859">MLIVKQLKSAPLSTITIIAAIILFICSSIRHLLFQSTAFEMGIYDQVTYLISQGLPPISSFLEVHHLGNHAAWSMYPVALLYKIYPSVYWLLLIQAICLAIGTIPTWSLARHSGLNKKLAFAMVIVYLLYPVVFNLNLFDFHPEVMALPAMLGAILAAKLDKTFWFCIAIIWVLGCKDALSLPIAGMGFWLYFYEKKRLCGAIALFAGVAWFIIATQVLIPYFKDGQPPGGVGRYQYLGGSIQEILLNIFLRPELVFGKLISLKTLEYLLLLNLPVIWWLAPKYLTPLIAAYPVLAMNILSKIDAQRDLIHQYSLPILPFLLMAVIYTIADGKCGLWYWLWNLRKPQTDKAENISTIVGDRLPKFIIIWSCIGFLALAKYGYFWSIYLDYLDTWQAAREAVALVNTKGGVFTTSEITPHLTHRKFIKLIVEEDELPTNEALVEYDYVLVNVRHPGWKSSQEYSEKLVDKLKVNSEFQLSYERDDVYLFKK</sequence>
<feature type="transmembrane region" description="Helical" evidence="1">
    <location>
        <begin position="119"/>
        <end position="139"/>
    </location>
</feature>
<dbReference type="Pfam" id="PF09852">
    <property type="entry name" value="DUF2079"/>
    <property type="match status" value="1"/>
</dbReference>
<feature type="transmembrane region" description="Helical" evidence="1">
    <location>
        <begin position="163"/>
        <end position="192"/>
    </location>
</feature>
<evidence type="ECO:0000313" key="2">
    <source>
        <dbReference type="EMBL" id="RQH43297.1"/>
    </source>
</evidence>
<reference evidence="2 3" key="1">
    <citation type="journal article" date="2018" name="ACS Chem. Biol.">
        <title>Ketoreductase domain dysfunction expands chemodiversity: malyngamide biosynthesis in the cyanobacterium Okeania hirsuta.</title>
        <authorList>
            <person name="Moss N.A."/>
            <person name="Leao T."/>
            <person name="Rankin M."/>
            <person name="McCullough T.M."/>
            <person name="Qu P."/>
            <person name="Korobeynikov A."/>
            <person name="Smith J.L."/>
            <person name="Gerwick L."/>
            <person name="Gerwick W.H."/>
        </authorList>
    </citation>
    <scope>NUCLEOTIDE SEQUENCE [LARGE SCALE GENOMIC DNA]</scope>
    <source>
        <strain evidence="2 3">PAB10Feb10-1</strain>
    </source>
</reference>
<protein>
    <submittedName>
        <fullName evidence="2">DUF2079 domain-containing protein</fullName>
    </submittedName>
</protein>
<comment type="caution">
    <text evidence="2">The sequence shown here is derived from an EMBL/GenBank/DDBJ whole genome shotgun (WGS) entry which is preliminary data.</text>
</comment>
<evidence type="ECO:0000256" key="1">
    <source>
        <dbReference type="SAM" id="Phobius"/>
    </source>
</evidence>